<sequence length="671" mass="77436">MKKKRILSLVLIYAILASILLTNDILEVSAAQTFKDVKTSDWFYKDVMYAKQTGFMKGYSDNTFRPQNTMDVSTFVQLLMKAANVEYSASAHSWMISESRATKTTPKHIVMALYKNIIKAGEFKDYQKAITRGEMCQLINRVLELSKKDAPFKDLDASFFEDKVKIASQIKDYAKMNATTKDIAYIVYASGIVHLKNDGTMGLSKKATRAEITSALIRLANPYYRIVPTVPTTTKNMSNTVTVEEFTTQLLKAVGKFSTSNWMNLANYKEFVRPEADYPSYQKPILRREAAMIVARLMDDITDIERLFTRGGNEVSLKGIPTASTYPDIEEIFVYPSPIWTVYDWEGYRGNISDIYQITEEYQKEMVTLYLAGFMDVDKNNELRPYDFLTKKEATVLIDNVKQFSSLNPRQAQDKLLTMIRDVKEKAMPSMRKPSNAKLWGETYPYVDASLYEYVKEINKSSSNIQLYKKREDYIDRLINNNLSISDLLYYDTLSRDPQVYKNYLNTRYTVDYHTLNSKADYYSTANAKGGNGDFLKRVLFFYNSASIMNVVQPNNEDTPIKDRLFPDDIIKKEIADIKKYNIVMQSEAVTHKSLLYGDYILVTLRTIYYPGTSEDYLKSKGLEVGVWYEQDLRISMIITCDGPEEYRDRWVTSYLVDPHIDKLSTIRKMK</sequence>
<organism evidence="3 4">
    <name type="scientific">Lachnoclostridium phytofermentans</name>
    <dbReference type="NCBI Taxonomy" id="66219"/>
    <lineage>
        <taxon>Bacteria</taxon>
        <taxon>Bacillati</taxon>
        <taxon>Bacillota</taxon>
        <taxon>Clostridia</taxon>
        <taxon>Lachnospirales</taxon>
        <taxon>Lachnospiraceae</taxon>
    </lineage>
</organism>
<gene>
    <name evidence="3" type="ORF">DHW61_02100</name>
</gene>
<evidence type="ECO:0000313" key="4">
    <source>
        <dbReference type="Proteomes" id="UP000262969"/>
    </source>
</evidence>
<dbReference type="InterPro" id="IPR001119">
    <property type="entry name" value="SLH_dom"/>
</dbReference>
<protein>
    <recommendedName>
        <fullName evidence="2">SLH domain-containing protein</fullName>
    </recommendedName>
</protein>
<reference evidence="3 4" key="1">
    <citation type="journal article" date="2018" name="Nat. Biotechnol.">
        <title>A standardized bacterial taxonomy based on genome phylogeny substantially revises the tree of life.</title>
        <authorList>
            <person name="Parks D.H."/>
            <person name="Chuvochina M."/>
            <person name="Waite D.W."/>
            <person name="Rinke C."/>
            <person name="Skarshewski A."/>
            <person name="Chaumeil P.A."/>
            <person name="Hugenholtz P."/>
        </authorList>
    </citation>
    <scope>NUCLEOTIDE SEQUENCE [LARGE SCALE GENOMIC DNA]</scope>
    <source>
        <strain evidence="3">UBA11728</strain>
    </source>
</reference>
<accession>A0A3D2X220</accession>
<dbReference type="PROSITE" id="PS51272">
    <property type="entry name" value="SLH"/>
    <property type="match status" value="1"/>
</dbReference>
<keyword evidence="1" id="KW-0677">Repeat</keyword>
<comment type="caution">
    <text evidence="3">The sequence shown here is derived from an EMBL/GenBank/DDBJ whole genome shotgun (WGS) entry which is preliminary data.</text>
</comment>
<evidence type="ECO:0000256" key="1">
    <source>
        <dbReference type="ARBA" id="ARBA00022737"/>
    </source>
</evidence>
<dbReference type="Pfam" id="PF00395">
    <property type="entry name" value="SLH"/>
    <property type="match status" value="1"/>
</dbReference>
<evidence type="ECO:0000313" key="3">
    <source>
        <dbReference type="EMBL" id="HCL01199.1"/>
    </source>
</evidence>
<feature type="domain" description="SLH" evidence="2">
    <location>
        <begin position="30"/>
        <end position="93"/>
    </location>
</feature>
<dbReference type="Proteomes" id="UP000262969">
    <property type="component" value="Unassembled WGS sequence"/>
</dbReference>
<evidence type="ECO:0000259" key="2">
    <source>
        <dbReference type="PROSITE" id="PS51272"/>
    </source>
</evidence>
<dbReference type="EMBL" id="DPVV01000077">
    <property type="protein sequence ID" value="HCL01199.1"/>
    <property type="molecule type" value="Genomic_DNA"/>
</dbReference>
<dbReference type="AlphaFoldDB" id="A0A3D2X220"/>
<name>A0A3D2X220_9FIRM</name>
<proteinExistence type="predicted"/>